<accession>A0A4Y2B8Y5</accession>
<protein>
    <submittedName>
        <fullName evidence="1">Uncharacterized protein</fullName>
    </submittedName>
</protein>
<name>A0A4Y2B8Y5_ARAVE</name>
<proteinExistence type="predicted"/>
<dbReference type="Proteomes" id="UP000499080">
    <property type="component" value="Unassembled WGS sequence"/>
</dbReference>
<comment type="caution">
    <text evidence="1">The sequence shown here is derived from an EMBL/GenBank/DDBJ whole genome shotgun (WGS) entry which is preliminary data.</text>
</comment>
<evidence type="ECO:0000313" key="2">
    <source>
        <dbReference type="Proteomes" id="UP000499080"/>
    </source>
</evidence>
<keyword evidence="2" id="KW-1185">Reference proteome</keyword>
<dbReference type="EMBL" id="BGPR01000061">
    <property type="protein sequence ID" value="GBL88680.1"/>
    <property type="molecule type" value="Genomic_DNA"/>
</dbReference>
<sequence>MGLEFVPASTGEMGPGLAYETLESQFRFLQMMHSSLSRSSGSKHSSASNAFKWNLDLEHRATLSRSATVMEFAPRAKDCRFLVWDLSSYRLVPYLLHSENFLEFLFYKTLFPTDLLKALHPLG</sequence>
<organism evidence="1 2">
    <name type="scientific">Araneus ventricosus</name>
    <name type="common">Orbweaver spider</name>
    <name type="synonym">Epeira ventricosa</name>
    <dbReference type="NCBI Taxonomy" id="182803"/>
    <lineage>
        <taxon>Eukaryota</taxon>
        <taxon>Metazoa</taxon>
        <taxon>Ecdysozoa</taxon>
        <taxon>Arthropoda</taxon>
        <taxon>Chelicerata</taxon>
        <taxon>Arachnida</taxon>
        <taxon>Araneae</taxon>
        <taxon>Araneomorphae</taxon>
        <taxon>Entelegynae</taxon>
        <taxon>Araneoidea</taxon>
        <taxon>Araneidae</taxon>
        <taxon>Araneus</taxon>
    </lineage>
</organism>
<reference evidence="1 2" key="1">
    <citation type="journal article" date="2019" name="Sci. Rep.">
        <title>Orb-weaving spider Araneus ventricosus genome elucidates the spidroin gene catalogue.</title>
        <authorList>
            <person name="Kono N."/>
            <person name="Nakamura H."/>
            <person name="Ohtoshi R."/>
            <person name="Moran D.A.P."/>
            <person name="Shinohara A."/>
            <person name="Yoshida Y."/>
            <person name="Fujiwara M."/>
            <person name="Mori M."/>
            <person name="Tomita M."/>
            <person name="Arakawa K."/>
        </authorList>
    </citation>
    <scope>NUCLEOTIDE SEQUENCE [LARGE SCALE GENOMIC DNA]</scope>
</reference>
<dbReference type="AlphaFoldDB" id="A0A4Y2B8Y5"/>
<evidence type="ECO:0000313" key="1">
    <source>
        <dbReference type="EMBL" id="GBL88680.1"/>
    </source>
</evidence>
<gene>
    <name evidence="1" type="ORF">AVEN_195664_1</name>
</gene>